<evidence type="ECO:0000256" key="1">
    <source>
        <dbReference type="ARBA" id="ARBA00023015"/>
    </source>
</evidence>
<sequence>MKKIKPSFEAIEPSFGSSFYYSKYLQNTNNKAHVWHYHPEVEMVFVNGGSGKRQIGSHISYYNDGDLILIGSNLPHCGFTDETTGNTNEVVIQMKPDFLGTDFLTLKETKGIATLFEKAKYGIAFGEDTKKLVGPILEKMNNMWPFEKLLALLGVLRELEQAFDYKLLNAQNFSLEMQAQDNDRISMIFNYVKDHFTEEISLEQVAEMASMTVPSFCRYFKKMTKKTFTKFVNEYRVVHASKLLAEKRTSIANISYESGFHNFSHFNKIFKEFTGKSASQYRKELKSII</sequence>
<dbReference type="PANTHER" id="PTHR43280">
    <property type="entry name" value="ARAC-FAMILY TRANSCRIPTIONAL REGULATOR"/>
    <property type="match status" value="1"/>
</dbReference>
<dbReference type="Proteomes" id="UP000284120">
    <property type="component" value="Unassembled WGS sequence"/>
</dbReference>
<keyword evidence="1" id="KW-0805">Transcription regulation</keyword>
<accession>A0A3S3ST02</accession>
<evidence type="ECO:0000313" key="6">
    <source>
        <dbReference type="Proteomes" id="UP000284120"/>
    </source>
</evidence>
<dbReference type="SUPFAM" id="SSF51182">
    <property type="entry name" value="RmlC-like cupins"/>
    <property type="match status" value="1"/>
</dbReference>
<proteinExistence type="predicted"/>
<dbReference type="PANTHER" id="PTHR43280:SF27">
    <property type="entry name" value="TRANSCRIPTIONAL REGULATOR MTLR"/>
    <property type="match status" value="1"/>
</dbReference>
<dbReference type="GO" id="GO:0043565">
    <property type="term" value="F:sequence-specific DNA binding"/>
    <property type="evidence" value="ECO:0007669"/>
    <property type="project" value="InterPro"/>
</dbReference>
<comment type="caution">
    <text evidence="5">The sequence shown here is derived from an EMBL/GenBank/DDBJ whole genome shotgun (WGS) entry which is preliminary data.</text>
</comment>
<dbReference type="RefSeq" id="WP_113647179.1">
    <property type="nucleotide sequence ID" value="NZ_QMHN01000002.1"/>
</dbReference>
<evidence type="ECO:0000313" key="5">
    <source>
        <dbReference type="EMBL" id="RWU08667.1"/>
    </source>
</evidence>
<evidence type="ECO:0000256" key="2">
    <source>
        <dbReference type="ARBA" id="ARBA00023125"/>
    </source>
</evidence>
<keyword evidence="2" id="KW-0238">DNA-binding</keyword>
<dbReference type="PROSITE" id="PS01124">
    <property type="entry name" value="HTH_ARAC_FAMILY_2"/>
    <property type="match status" value="1"/>
</dbReference>
<reference evidence="5 6" key="1">
    <citation type="submission" date="2018-06" db="EMBL/GenBank/DDBJ databases">
        <title>Pedobacter endophyticus sp. nov., an endophytic bacterium isolated from a leaf of Triticum aestivum.</title>
        <authorList>
            <person name="Zhang L."/>
        </authorList>
    </citation>
    <scope>NUCLEOTIDE SEQUENCE [LARGE SCALE GENOMIC DNA]</scope>
    <source>
        <strain evidence="5 6">CM134L-2</strain>
    </source>
</reference>
<dbReference type="SUPFAM" id="SSF46689">
    <property type="entry name" value="Homeodomain-like"/>
    <property type="match status" value="2"/>
</dbReference>
<organism evidence="5 6">
    <name type="scientific">Pedobacter chitinilyticus</name>
    <dbReference type="NCBI Taxonomy" id="2233776"/>
    <lineage>
        <taxon>Bacteria</taxon>
        <taxon>Pseudomonadati</taxon>
        <taxon>Bacteroidota</taxon>
        <taxon>Sphingobacteriia</taxon>
        <taxon>Sphingobacteriales</taxon>
        <taxon>Sphingobacteriaceae</taxon>
        <taxon>Pedobacter</taxon>
    </lineage>
</organism>
<dbReference type="Gene3D" id="2.60.120.10">
    <property type="entry name" value="Jelly Rolls"/>
    <property type="match status" value="1"/>
</dbReference>
<dbReference type="PROSITE" id="PS00041">
    <property type="entry name" value="HTH_ARAC_FAMILY_1"/>
    <property type="match status" value="1"/>
</dbReference>
<name>A0A3S3ST02_9SPHI</name>
<dbReference type="InterPro" id="IPR011051">
    <property type="entry name" value="RmlC_Cupin_sf"/>
</dbReference>
<evidence type="ECO:0000259" key="4">
    <source>
        <dbReference type="PROSITE" id="PS01124"/>
    </source>
</evidence>
<dbReference type="InterPro" id="IPR018060">
    <property type="entry name" value="HTH_AraC"/>
</dbReference>
<keyword evidence="6" id="KW-1185">Reference proteome</keyword>
<gene>
    <name evidence="5" type="ORF">DPV69_09885</name>
</gene>
<evidence type="ECO:0000256" key="3">
    <source>
        <dbReference type="ARBA" id="ARBA00023163"/>
    </source>
</evidence>
<dbReference type="EMBL" id="SAYW01000002">
    <property type="protein sequence ID" value="RWU08667.1"/>
    <property type="molecule type" value="Genomic_DNA"/>
</dbReference>
<feature type="domain" description="HTH araC/xylS-type" evidence="4">
    <location>
        <begin position="186"/>
        <end position="284"/>
    </location>
</feature>
<dbReference type="Gene3D" id="1.10.10.60">
    <property type="entry name" value="Homeodomain-like"/>
    <property type="match status" value="2"/>
</dbReference>
<dbReference type="AlphaFoldDB" id="A0A3S3ST02"/>
<dbReference type="InterPro" id="IPR009057">
    <property type="entry name" value="Homeodomain-like_sf"/>
</dbReference>
<dbReference type="InterPro" id="IPR018062">
    <property type="entry name" value="HTH_AraC-typ_CS"/>
</dbReference>
<dbReference type="Pfam" id="PF12833">
    <property type="entry name" value="HTH_18"/>
    <property type="match status" value="1"/>
</dbReference>
<dbReference type="SMART" id="SM00342">
    <property type="entry name" value="HTH_ARAC"/>
    <property type="match status" value="1"/>
</dbReference>
<dbReference type="OrthoDB" id="9787988at2"/>
<protein>
    <submittedName>
        <fullName evidence="5">AraC family transcriptional regulator</fullName>
    </submittedName>
</protein>
<keyword evidence="3" id="KW-0804">Transcription</keyword>
<dbReference type="InterPro" id="IPR014710">
    <property type="entry name" value="RmlC-like_jellyroll"/>
</dbReference>
<dbReference type="GO" id="GO:0003700">
    <property type="term" value="F:DNA-binding transcription factor activity"/>
    <property type="evidence" value="ECO:0007669"/>
    <property type="project" value="InterPro"/>
</dbReference>